<proteinExistence type="predicted"/>
<dbReference type="RefSeq" id="WP_283173416.1">
    <property type="nucleotide sequence ID" value="NZ_JAPNOA010000025.1"/>
</dbReference>
<gene>
    <name evidence="2" type="ORF">OUO13_08395</name>
</gene>
<organism evidence="2 3">
    <name type="scientific">Parathalassolituus penaei</name>
    <dbReference type="NCBI Taxonomy" id="2997323"/>
    <lineage>
        <taxon>Bacteria</taxon>
        <taxon>Pseudomonadati</taxon>
        <taxon>Pseudomonadota</taxon>
        <taxon>Gammaproteobacteria</taxon>
        <taxon>Oceanospirillales</taxon>
        <taxon>Oceanospirillaceae</taxon>
        <taxon>Parathalassolituus</taxon>
    </lineage>
</organism>
<comment type="caution">
    <text evidence="2">The sequence shown here is derived from an EMBL/GenBank/DDBJ whole genome shotgun (WGS) entry which is preliminary data.</text>
</comment>
<sequence length="74" mass="8807">MANMPGNTIDSLQQRILKMLTLHEELMQENRRMRAAESAWQAERIRLLKQNEEARLKVNEMIQRLQTLERNCGQ</sequence>
<dbReference type="EMBL" id="JAPNOA010000025">
    <property type="protein sequence ID" value="MCY0965202.1"/>
    <property type="molecule type" value="Genomic_DNA"/>
</dbReference>
<dbReference type="AlphaFoldDB" id="A0A9X3ECS9"/>
<accession>A0A9X3ECS9</accession>
<evidence type="ECO:0000313" key="3">
    <source>
        <dbReference type="Proteomes" id="UP001150830"/>
    </source>
</evidence>
<name>A0A9X3ECS9_9GAMM</name>
<dbReference type="Proteomes" id="UP001150830">
    <property type="component" value="Unassembled WGS sequence"/>
</dbReference>
<reference evidence="2" key="1">
    <citation type="submission" date="2022-11" db="EMBL/GenBank/DDBJ databases">
        <title>Parathalassolutuus dongxingensis gen. nov., sp. nov., a novel member of family Oceanospirillaceae isolated from a coastal shrimp pond in Guangxi, China.</title>
        <authorList>
            <person name="Chen H."/>
        </authorList>
    </citation>
    <scope>NUCLEOTIDE SEQUENCE</scope>
    <source>
        <strain evidence="2">G-43</strain>
    </source>
</reference>
<evidence type="ECO:0000313" key="2">
    <source>
        <dbReference type="EMBL" id="MCY0965202.1"/>
    </source>
</evidence>
<keyword evidence="3" id="KW-1185">Reference proteome</keyword>
<evidence type="ECO:0000256" key="1">
    <source>
        <dbReference type="SAM" id="Coils"/>
    </source>
</evidence>
<keyword evidence="1" id="KW-0175">Coiled coil</keyword>
<protein>
    <submittedName>
        <fullName evidence="2">DUF904 domain-containing protein</fullName>
    </submittedName>
</protein>
<feature type="coiled-coil region" evidence="1">
    <location>
        <begin position="9"/>
        <end position="71"/>
    </location>
</feature>